<name>A0A1I2K823_9BACT</name>
<organism evidence="1 2">
    <name type="scientific">Thermoflexibacter ruber</name>
    <dbReference type="NCBI Taxonomy" id="1003"/>
    <lineage>
        <taxon>Bacteria</taxon>
        <taxon>Pseudomonadati</taxon>
        <taxon>Bacteroidota</taxon>
        <taxon>Cytophagia</taxon>
        <taxon>Cytophagales</taxon>
        <taxon>Thermoflexibacteraceae</taxon>
        <taxon>Thermoflexibacter</taxon>
    </lineage>
</organism>
<dbReference type="AlphaFoldDB" id="A0A1I2K823"/>
<reference evidence="1 2" key="1">
    <citation type="submission" date="2016-10" db="EMBL/GenBank/DDBJ databases">
        <authorList>
            <person name="de Groot N.N."/>
        </authorList>
    </citation>
    <scope>NUCLEOTIDE SEQUENCE [LARGE SCALE GENOMIC DNA]</scope>
    <source>
        <strain>GEY</strain>
        <strain evidence="2">DSM 9560</strain>
    </source>
</reference>
<proteinExistence type="predicted"/>
<keyword evidence="2" id="KW-1185">Reference proteome</keyword>
<dbReference type="EMBL" id="FONY01000089">
    <property type="protein sequence ID" value="SFF62469.1"/>
    <property type="molecule type" value="Genomic_DNA"/>
</dbReference>
<dbReference type="Proteomes" id="UP000199513">
    <property type="component" value="Unassembled WGS sequence"/>
</dbReference>
<evidence type="ECO:0000313" key="1">
    <source>
        <dbReference type="EMBL" id="SFF62469.1"/>
    </source>
</evidence>
<gene>
    <name evidence="1" type="ORF">SAMN04488541_10897</name>
</gene>
<sequence length="42" mass="4865">MLCTYMQIGDLLTELCREKRFNSQQTGVTYLLQNTHTQSNAL</sequence>
<protein>
    <submittedName>
        <fullName evidence="1">Uncharacterized protein</fullName>
    </submittedName>
</protein>
<evidence type="ECO:0000313" key="2">
    <source>
        <dbReference type="Proteomes" id="UP000199513"/>
    </source>
</evidence>
<accession>A0A1I2K823</accession>